<feature type="repeat" description="PPR" evidence="2">
    <location>
        <begin position="191"/>
        <end position="225"/>
    </location>
</feature>
<dbReference type="Gene3D" id="1.25.40.10">
    <property type="entry name" value="Tetratricopeptide repeat domain"/>
    <property type="match status" value="1"/>
</dbReference>
<dbReference type="PROSITE" id="PS51375">
    <property type="entry name" value="PPR"/>
    <property type="match status" value="2"/>
</dbReference>
<sequence>MGSAGLLTIVSNSTEIHKLASNFDSIPTTHNCKRYLLDFQSGQRFVEIPSAAGGRNRRLRWSIQIPSVCNMRDKGQNRGPLWRGRILSTEAIQAVQALRRAKGDPQRLEKAFATKIPRLLKKDLLAVLQELQRQDQCDLALQVFKAVRKEMWYRPNLSLHADMIMMLGRNKRIEEVEAVLLELQKEGLRPDTRVCTEIIGAFIHVGMVQNAMETFELMKQTDCHPDKSTFTVLIQGLQRLGEIDLATAVREQSVQYLDEPLEIFEDVSQEVLAL</sequence>
<dbReference type="NCBIfam" id="TIGR00756">
    <property type="entry name" value="PPR"/>
    <property type="match status" value="2"/>
</dbReference>
<feature type="repeat" description="PPR" evidence="2">
    <location>
        <begin position="156"/>
        <end position="190"/>
    </location>
</feature>
<dbReference type="InterPro" id="IPR002885">
    <property type="entry name" value="PPR_rpt"/>
</dbReference>
<protein>
    <recommendedName>
        <fullName evidence="4">Pentacotripeptide-repeat region of PRORP domain-containing protein</fullName>
    </recommendedName>
</protein>
<dbReference type="InterPro" id="IPR011990">
    <property type="entry name" value="TPR-like_helical_dom_sf"/>
</dbReference>
<organism evidence="3">
    <name type="scientific">Picea sitchensis</name>
    <name type="common">Sitka spruce</name>
    <name type="synonym">Pinus sitchensis</name>
    <dbReference type="NCBI Taxonomy" id="3332"/>
    <lineage>
        <taxon>Eukaryota</taxon>
        <taxon>Viridiplantae</taxon>
        <taxon>Streptophyta</taxon>
        <taxon>Embryophyta</taxon>
        <taxon>Tracheophyta</taxon>
        <taxon>Spermatophyta</taxon>
        <taxon>Pinopsida</taxon>
        <taxon>Pinidae</taxon>
        <taxon>Conifers I</taxon>
        <taxon>Pinales</taxon>
        <taxon>Pinaceae</taxon>
        <taxon>Picea</taxon>
    </lineage>
</organism>
<evidence type="ECO:0000256" key="1">
    <source>
        <dbReference type="ARBA" id="ARBA00022737"/>
    </source>
</evidence>
<dbReference type="EMBL" id="BT071340">
    <property type="protein sequence ID" value="ACN40805.1"/>
    <property type="molecule type" value="mRNA"/>
</dbReference>
<evidence type="ECO:0000313" key="3">
    <source>
        <dbReference type="EMBL" id="ACN40805.1"/>
    </source>
</evidence>
<keyword evidence="1" id="KW-0677">Repeat</keyword>
<reference evidence="3" key="1">
    <citation type="submission" date="2009-02" db="EMBL/GenBank/DDBJ databases">
        <title>Full length sequence-verified cDNA sequences from Sitka spruce (Picea sitchensis).</title>
        <authorList>
            <person name="Reid K.E."/>
            <person name="Liao N."/>
            <person name="Ralph S."/>
            <person name="Kolosova N."/>
            <person name="Oddy C."/>
            <person name="Moore R."/>
            <person name="Mayo M."/>
            <person name="Wagner S."/>
            <person name="King J."/>
            <person name="Yanchuk A."/>
            <person name="Holt R."/>
            <person name="Jones S."/>
            <person name="Marra M."/>
            <person name="Ritland C.E."/>
            <person name="Ritland K."/>
            <person name="Bohlmann J."/>
        </authorList>
    </citation>
    <scope>NUCLEOTIDE SEQUENCE</scope>
    <source>
        <tissue evidence="3">Bark</tissue>
    </source>
</reference>
<dbReference type="InterPro" id="IPR044190">
    <property type="entry name" value="THA8-like"/>
</dbReference>
<dbReference type="PANTHER" id="PTHR47594:SF5">
    <property type="entry name" value="PENTACOTRIPEPTIDE-REPEAT REGION OF PRORP DOMAIN-CONTAINING PROTEIN"/>
    <property type="match status" value="1"/>
</dbReference>
<name>C0PSL5_PICSI</name>
<dbReference type="GO" id="GO:0003723">
    <property type="term" value="F:RNA binding"/>
    <property type="evidence" value="ECO:0007669"/>
    <property type="project" value="InterPro"/>
</dbReference>
<dbReference type="GO" id="GO:0009658">
    <property type="term" value="P:chloroplast organization"/>
    <property type="evidence" value="ECO:0007669"/>
    <property type="project" value="InterPro"/>
</dbReference>
<evidence type="ECO:0008006" key="4">
    <source>
        <dbReference type="Google" id="ProtNLM"/>
    </source>
</evidence>
<accession>C0PSL5</accession>
<dbReference type="GO" id="GO:0000373">
    <property type="term" value="P:Group II intron splicing"/>
    <property type="evidence" value="ECO:0007669"/>
    <property type="project" value="InterPro"/>
</dbReference>
<dbReference type="PANTHER" id="PTHR47594">
    <property type="entry name" value="PPR CONTAINING PLANT-LIKE PROTEIN"/>
    <property type="match status" value="1"/>
</dbReference>
<evidence type="ECO:0000256" key="2">
    <source>
        <dbReference type="PROSITE-ProRule" id="PRU00708"/>
    </source>
</evidence>
<proteinExistence type="evidence at transcript level"/>
<dbReference type="Pfam" id="PF01535">
    <property type="entry name" value="PPR"/>
    <property type="match status" value="1"/>
</dbReference>
<dbReference type="AlphaFoldDB" id="C0PSL5"/>
<dbReference type="Pfam" id="PF13041">
    <property type="entry name" value="PPR_2"/>
    <property type="match status" value="1"/>
</dbReference>